<protein>
    <submittedName>
        <fullName evidence="1">Uncharacterized protein</fullName>
    </submittedName>
</protein>
<evidence type="ECO:0000313" key="1">
    <source>
        <dbReference type="EMBL" id="AUS06599.1"/>
    </source>
</evidence>
<sequence length="322" mass="35436">MKTNKFLILLLTVITLTSCKDNKGQNQTVEETNKVAEVEKPTAAATDNVSGNYITEDYIQRNEGYDWGAVIVNQIDENTIYVKVRSRVDKKKATCTFDTKATKKSDGVYAANVSEKTVLFTFNDGNLNIGTENAEDETALYFYCSGGATFAGDYSKFDGELDPSQIDKTLYTKILRLQDIGFNVTAIHKGGETELTVNAFGLNENHGNPQVTSFKGDVVDAQVEDLDSDSSPEVVVFIENQGKGNVIAFSTLKKSSMIPIYFPPVSENSKINEGYNGGDEFSLIETTLGQRFPVGSKTRQVSYKLKNGEAGKLFEVTNISEY</sequence>
<dbReference type="KEGG" id="taj:C1A40_14625"/>
<dbReference type="RefSeq" id="WP_102996537.1">
    <property type="nucleotide sequence ID" value="NZ_CP025938.1"/>
</dbReference>
<dbReference type="PROSITE" id="PS51257">
    <property type="entry name" value="PROKAR_LIPOPROTEIN"/>
    <property type="match status" value="1"/>
</dbReference>
<accession>A0A2I7SL02</accession>
<reference evidence="2" key="1">
    <citation type="submission" date="2018-01" db="EMBL/GenBank/DDBJ databases">
        <title>Complete genome of Tamlana sp. UJ94.</title>
        <authorList>
            <person name="Jung J."/>
            <person name="Chung D."/>
            <person name="Bae S.S."/>
            <person name="Baek K."/>
        </authorList>
    </citation>
    <scope>NUCLEOTIDE SEQUENCE [LARGE SCALE GENOMIC DNA]</scope>
    <source>
        <strain evidence="2">UJ94</strain>
    </source>
</reference>
<evidence type="ECO:0000313" key="2">
    <source>
        <dbReference type="Proteomes" id="UP000236592"/>
    </source>
</evidence>
<dbReference type="AlphaFoldDB" id="A0A2I7SL02"/>
<organism evidence="1 2">
    <name type="scientific">Pseudotamlana carrageenivorans</name>
    <dbReference type="NCBI Taxonomy" id="2069432"/>
    <lineage>
        <taxon>Bacteria</taxon>
        <taxon>Pseudomonadati</taxon>
        <taxon>Bacteroidota</taxon>
        <taxon>Flavobacteriia</taxon>
        <taxon>Flavobacteriales</taxon>
        <taxon>Flavobacteriaceae</taxon>
        <taxon>Pseudotamlana</taxon>
    </lineage>
</organism>
<proteinExistence type="predicted"/>
<dbReference type="Proteomes" id="UP000236592">
    <property type="component" value="Chromosome"/>
</dbReference>
<name>A0A2I7SL02_9FLAO</name>
<dbReference type="OrthoDB" id="946181at2"/>
<keyword evidence="2" id="KW-1185">Reference proteome</keyword>
<dbReference type="EMBL" id="CP025938">
    <property type="protein sequence ID" value="AUS06599.1"/>
    <property type="molecule type" value="Genomic_DNA"/>
</dbReference>
<gene>
    <name evidence="1" type="ORF">C1A40_14625</name>
</gene>